<organism evidence="2 3">
    <name type="scientific">Rhodococcus jostii</name>
    <dbReference type="NCBI Taxonomy" id="132919"/>
    <lineage>
        <taxon>Bacteria</taxon>
        <taxon>Bacillati</taxon>
        <taxon>Actinomycetota</taxon>
        <taxon>Actinomycetes</taxon>
        <taxon>Mycobacteriales</taxon>
        <taxon>Nocardiaceae</taxon>
        <taxon>Rhodococcus</taxon>
    </lineage>
</organism>
<protein>
    <submittedName>
        <fullName evidence="2">Uncharacterized protein</fullName>
    </submittedName>
</protein>
<dbReference type="EMBL" id="FNTL01000001">
    <property type="protein sequence ID" value="SEB32564.1"/>
    <property type="molecule type" value="Genomic_DNA"/>
</dbReference>
<proteinExistence type="predicted"/>
<accession>A0A1H4IEM1</accession>
<evidence type="ECO:0000313" key="3">
    <source>
        <dbReference type="Proteomes" id="UP000183407"/>
    </source>
</evidence>
<feature type="compositionally biased region" description="Low complexity" evidence="1">
    <location>
        <begin position="117"/>
        <end position="128"/>
    </location>
</feature>
<dbReference type="AlphaFoldDB" id="A0A1H4IEM1"/>
<name>A0A1H4IEM1_RHOJO</name>
<dbReference type="Proteomes" id="UP000183407">
    <property type="component" value="Unassembled WGS sequence"/>
</dbReference>
<feature type="compositionally biased region" description="Polar residues" evidence="1">
    <location>
        <begin position="105"/>
        <end position="116"/>
    </location>
</feature>
<feature type="region of interest" description="Disordered" evidence="1">
    <location>
        <begin position="102"/>
        <end position="128"/>
    </location>
</feature>
<sequence length="331" mass="35274">MQSSEERHADRFLLTLGETGTGGGDPGRKIHQVRAQCGSGIGVRCDHLDMACFRWCPAPPAPRREHHDVRIARGKVGGVGGAHPTVDVASAVDAVRGTRPGSAQLAVTASTRSTPESRSNAANSPVSASAATTIIGRSGHSGRGNVAAAVPASVRPVEPARTAPGQQFGRRYTVEHLRCRGGHGRGADHQIGGLCHIETSFDQACDGTDLPRISGSPTTENQSNVVNHLPTISARVDTDTPVHRNTQTVPSVMQWIISRRLDHAGELSVALQPKSDDRGHRAQMRIRRPTHSLRPSVPRRIRNDFPRIADAAGERAAVRPMLRGGESRCGA</sequence>
<evidence type="ECO:0000256" key="1">
    <source>
        <dbReference type="SAM" id="MobiDB-lite"/>
    </source>
</evidence>
<evidence type="ECO:0000313" key="2">
    <source>
        <dbReference type="EMBL" id="SEB32564.1"/>
    </source>
</evidence>
<reference evidence="3" key="1">
    <citation type="submission" date="2016-10" db="EMBL/GenBank/DDBJ databases">
        <authorList>
            <person name="Varghese N."/>
        </authorList>
    </citation>
    <scope>NUCLEOTIDE SEQUENCE [LARGE SCALE GENOMIC DNA]</scope>
    <source>
        <strain evidence="3">DSM 44719</strain>
    </source>
</reference>
<gene>
    <name evidence="2" type="ORF">SAMN04490220_0005</name>
</gene>